<gene>
    <name evidence="5" type="ORF">I6N98_01545</name>
</gene>
<dbReference type="SUPFAM" id="SSF56801">
    <property type="entry name" value="Acetyl-CoA synthetase-like"/>
    <property type="match status" value="1"/>
</dbReference>
<dbReference type="InterPro" id="IPR000873">
    <property type="entry name" value="AMP-dep_synth/lig_dom"/>
</dbReference>
<dbReference type="Gene3D" id="3.40.50.12780">
    <property type="entry name" value="N-terminal domain of ligase-like"/>
    <property type="match status" value="1"/>
</dbReference>
<dbReference type="NCBIfam" id="NF004837">
    <property type="entry name" value="PRK06187.1"/>
    <property type="match status" value="1"/>
</dbReference>
<dbReference type="GO" id="GO:0016878">
    <property type="term" value="F:acid-thiol ligase activity"/>
    <property type="evidence" value="ECO:0007669"/>
    <property type="project" value="UniProtKB-ARBA"/>
</dbReference>
<protein>
    <submittedName>
        <fullName evidence="5">Long-chain-fatty-acid--CoA ligase</fullName>
    </submittedName>
</protein>
<dbReference type="Proteomes" id="UP000596063">
    <property type="component" value="Chromosome"/>
</dbReference>
<dbReference type="Pfam" id="PF13193">
    <property type="entry name" value="AMP-binding_C"/>
    <property type="match status" value="1"/>
</dbReference>
<keyword evidence="2 5" id="KW-0436">Ligase</keyword>
<dbReference type="InterPro" id="IPR020845">
    <property type="entry name" value="AMP-binding_CS"/>
</dbReference>
<reference evidence="5 6" key="1">
    <citation type="submission" date="2020-12" db="EMBL/GenBank/DDBJ databases">
        <authorList>
            <person name="Shan Y."/>
        </authorList>
    </citation>
    <scope>NUCLEOTIDE SEQUENCE [LARGE SCALE GENOMIC DNA]</scope>
    <source>
        <strain evidence="6">csc3.9</strain>
    </source>
</reference>
<evidence type="ECO:0000256" key="1">
    <source>
        <dbReference type="ARBA" id="ARBA00006432"/>
    </source>
</evidence>
<feature type="domain" description="AMP-dependent synthetase/ligase" evidence="3">
    <location>
        <begin position="8"/>
        <end position="375"/>
    </location>
</feature>
<name>A0A7T4R1I2_9GAMM</name>
<feature type="domain" description="AMP-binding enzyme C-terminal" evidence="4">
    <location>
        <begin position="425"/>
        <end position="501"/>
    </location>
</feature>
<dbReference type="PANTHER" id="PTHR43767:SF1">
    <property type="entry name" value="NONRIBOSOMAL PEPTIDE SYNTHASE PES1 (EUROFUNG)-RELATED"/>
    <property type="match status" value="1"/>
</dbReference>
<dbReference type="InterPro" id="IPR025110">
    <property type="entry name" value="AMP-bd_C"/>
</dbReference>
<dbReference type="InterPro" id="IPR042099">
    <property type="entry name" value="ANL_N_sf"/>
</dbReference>
<sequence length="519" mass="56861">MRCTQPIRRSAQLCPQKTATICGDRVRTFTESKDRISRLAGALQASGIKEEDRVAILSLNSDRYYESYFAIPWSGAVVVPLNIRWTVQEHIYALNDSAATMLLVDDAFYGIVDDIVSGIDADIRIIYMGDGDTPEGAFGFEDLITEARPVGDAGRRKDDLFGIFYTGGTTGFPKGVMISHSNYYSSSMALMAEMNICQGEVRYLHVAPMFHMADAAISMANTISGNPHVFIPAFNPAQIVEKIQAHSVTDVLLVPTMIAMLLEDGCLERAKIESLKKVIYGASPMTEGTLTAALRVLPGVQFYQAYGQTELAPVATVLRPEYHVLEGERAGKIRSAGQASLILELKIVDADGNECEANDIGEVLVSGPNAMLGYWNNPEQTQQTLKDGWVHTGDAGYLDKDGFLFLVDRVKDMIVTGGENVYSAEVENVVSQHPAVLQVAVIGIPNAQWGEAVHAVIRLKADAQFDEEEFYRFCRAGLASYKCPRSIDIIDGPLPTTSVGKISKKDLRQPYWEGVGRNV</sequence>
<dbReference type="InterPro" id="IPR045851">
    <property type="entry name" value="AMP-bd_C_sf"/>
</dbReference>
<evidence type="ECO:0000259" key="3">
    <source>
        <dbReference type="Pfam" id="PF00501"/>
    </source>
</evidence>
<dbReference type="Gene3D" id="3.30.300.30">
    <property type="match status" value="1"/>
</dbReference>
<dbReference type="EMBL" id="CP066167">
    <property type="protein sequence ID" value="QQD18587.1"/>
    <property type="molecule type" value="Genomic_DNA"/>
</dbReference>
<proteinExistence type="inferred from homology"/>
<comment type="similarity">
    <text evidence="1">Belongs to the ATP-dependent AMP-binding enzyme family.</text>
</comment>
<dbReference type="PROSITE" id="PS00455">
    <property type="entry name" value="AMP_BINDING"/>
    <property type="match status" value="1"/>
</dbReference>
<dbReference type="Pfam" id="PF00501">
    <property type="entry name" value="AMP-binding"/>
    <property type="match status" value="1"/>
</dbReference>
<evidence type="ECO:0000313" key="6">
    <source>
        <dbReference type="Proteomes" id="UP000596063"/>
    </source>
</evidence>
<evidence type="ECO:0000256" key="2">
    <source>
        <dbReference type="ARBA" id="ARBA00022598"/>
    </source>
</evidence>
<accession>A0A7T4R1I2</accession>
<dbReference type="KEGG" id="snan:I6N98_01545"/>
<keyword evidence="6" id="KW-1185">Reference proteome</keyword>
<dbReference type="PANTHER" id="PTHR43767">
    <property type="entry name" value="LONG-CHAIN-FATTY-ACID--COA LIGASE"/>
    <property type="match status" value="1"/>
</dbReference>
<evidence type="ECO:0000259" key="4">
    <source>
        <dbReference type="Pfam" id="PF13193"/>
    </source>
</evidence>
<dbReference type="InterPro" id="IPR050237">
    <property type="entry name" value="ATP-dep_AMP-bd_enzyme"/>
</dbReference>
<organism evidence="5 6">
    <name type="scientific">Spongiibacter nanhainus</name>
    <dbReference type="NCBI Taxonomy" id="2794344"/>
    <lineage>
        <taxon>Bacteria</taxon>
        <taxon>Pseudomonadati</taxon>
        <taxon>Pseudomonadota</taxon>
        <taxon>Gammaproteobacteria</taxon>
        <taxon>Cellvibrionales</taxon>
        <taxon>Spongiibacteraceae</taxon>
        <taxon>Spongiibacter</taxon>
    </lineage>
</organism>
<dbReference type="AlphaFoldDB" id="A0A7T4R1I2"/>
<dbReference type="FunFam" id="3.30.300.30:FF:000008">
    <property type="entry name" value="2,3-dihydroxybenzoate-AMP ligase"/>
    <property type="match status" value="1"/>
</dbReference>
<evidence type="ECO:0000313" key="5">
    <source>
        <dbReference type="EMBL" id="QQD18587.1"/>
    </source>
</evidence>
<dbReference type="RefSeq" id="WP_198570078.1">
    <property type="nucleotide sequence ID" value="NZ_CP066167.1"/>
</dbReference>